<name>A0ABP0RC25_9DINO</name>
<dbReference type="InterPro" id="IPR029021">
    <property type="entry name" value="Prot-tyrosine_phosphatase-like"/>
</dbReference>
<dbReference type="PROSITE" id="PS00383">
    <property type="entry name" value="TYR_PHOSPHATASE_1"/>
    <property type="match status" value="1"/>
</dbReference>
<feature type="non-terminal residue" evidence="2">
    <location>
        <position position="1"/>
    </location>
</feature>
<feature type="domain" description="Tyrosine specific protein phosphatases" evidence="1">
    <location>
        <begin position="447"/>
        <end position="512"/>
    </location>
</feature>
<proteinExistence type="predicted"/>
<reference evidence="2 3" key="1">
    <citation type="submission" date="2024-02" db="EMBL/GenBank/DDBJ databases">
        <authorList>
            <person name="Chen Y."/>
            <person name="Shah S."/>
            <person name="Dougan E. K."/>
            <person name="Thang M."/>
            <person name="Chan C."/>
        </authorList>
    </citation>
    <scope>NUCLEOTIDE SEQUENCE [LARGE SCALE GENOMIC DNA]</scope>
</reference>
<dbReference type="EMBL" id="CAXAMM010041238">
    <property type="protein sequence ID" value="CAK9098142.1"/>
    <property type="molecule type" value="Genomic_DNA"/>
</dbReference>
<accession>A0ABP0RC25</accession>
<dbReference type="InterPro" id="IPR000387">
    <property type="entry name" value="Tyr_Pase_dom"/>
</dbReference>
<dbReference type="Proteomes" id="UP001642464">
    <property type="component" value="Unassembled WGS sequence"/>
</dbReference>
<dbReference type="SUPFAM" id="SSF52799">
    <property type="entry name" value="(Phosphotyrosine protein) phosphatases II"/>
    <property type="match status" value="1"/>
</dbReference>
<comment type="caution">
    <text evidence="2">The sequence shown here is derived from an EMBL/GenBank/DDBJ whole genome shotgun (WGS) entry which is preliminary data.</text>
</comment>
<keyword evidence="3" id="KW-1185">Reference proteome</keyword>
<evidence type="ECO:0000313" key="3">
    <source>
        <dbReference type="Proteomes" id="UP001642464"/>
    </source>
</evidence>
<organism evidence="2 3">
    <name type="scientific">Durusdinium trenchii</name>
    <dbReference type="NCBI Taxonomy" id="1381693"/>
    <lineage>
        <taxon>Eukaryota</taxon>
        <taxon>Sar</taxon>
        <taxon>Alveolata</taxon>
        <taxon>Dinophyceae</taxon>
        <taxon>Suessiales</taxon>
        <taxon>Symbiodiniaceae</taxon>
        <taxon>Durusdinium</taxon>
    </lineage>
</organism>
<evidence type="ECO:0000259" key="1">
    <source>
        <dbReference type="PROSITE" id="PS50056"/>
    </source>
</evidence>
<dbReference type="PROSITE" id="PS50056">
    <property type="entry name" value="TYR_PHOSPHATASE_2"/>
    <property type="match status" value="1"/>
</dbReference>
<protein>
    <submittedName>
        <fullName evidence="2">TYR_PHOSPHATASE_2 domain-containing protein</fullName>
    </submittedName>
</protein>
<dbReference type="Gene3D" id="3.90.190.10">
    <property type="entry name" value="Protein tyrosine phosphatase superfamily"/>
    <property type="match status" value="1"/>
</dbReference>
<gene>
    <name evidence="2" type="ORF">SCF082_LOCUS46019</name>
</gene>
<sequence>TATLADKEACQMLTNVPVKDYKNCPAVATSLSALMGVVVPGALRKVETVFEVVGLQVMGITSAHATAPTERRLALRLTVADSNAQCSLMIYHEGILAVAKLLNVELTTPLQDTRTLRTQLRDMFRSAQWTCHFTFRGNEYQEVDLADDEALQQEPNTTSAIRVKRSVDCLLSKHASDMPFRAKLRCAGPASAVNWMLRGSAGQVFQVVLGQTDSFEEYSVLWHVPVVQERVPEVTAFWEFLSATESKEAGFQFDKDWETPLKRLRGLRDGMPETAMPGTAEMLETRNPCNMEPYDDAMSAACAALQRMIQSSLDMPIEDQPTLDRLLAAHQYHFGDISDWPNDICEILPGEMMSLEQPEIYFLGSLAPFRHLRTHQETVPLSCRKVSVVLSFCPREMKRIRGQPEVGWKAWFEDLKIRWFTFDVDDPRTYLDDTNTFCEEVGNAWLSSWMDMCCALLKHLKATTQREERGILFHCFGGVNRSSAALCAWLIFRRQLSAEAAVQSLLTARPTLHPWKHRPRVFWALRTWEKNLNSFVRPRIFAAVQEL</sequence>
<dbReference type="InterPro" id="IPR016130">
    <property type="entry name" value="Tyr_Pase_AS"/>
</dbReference>
<evidence type="ECO:0000313" key="2">
    <source>
        <dbReference type="EMBL" id="CAK9098142.1"/>
    </source>
</evidence>